<dbReference type="Proteomes" id="UP000013049">
    <property type="component" value="Unassembled WGS sequence"/>
</dbReference>
<proteinExistence type="predicted"/>
<dbReference type="SUPFAM" id="SSF48452">
    <property type="entry name" value="TPR-like"/>
    <property type="match status" value="1"/>
</dbReference>
<gene>
    <name evidence="2" type="ORF">F971_00168</name>
</gene>
<dbReference type="Gene3D" id="1.25.40.10">
    <property type="entry name" value="Tetratricopeptide repeat domain"/>
    <property type="match status" value="1"/>
</dbReference>
<dbReference type="PATRIC" id="fig|1217712.3.peg.163"/>
<dbReference type="eggNOG" id="COG0457">
    <property type="taxonomic scope" value="Bacteria"/>
</dbReference>
<protein>
    <submittedName>
        <fullName evidence="2">Uncharacterized protein</fullName>
    </submittedName>
</protein>
<comment type="caution">
    <text evidence="2">The sequence shown here is derived from an EMBL/GenBank/DDBJ whole genome shotgun (WGS) entry which is preliminary data.</text>
</comment>
<dbReference type="InterPro" id="IPR011990">
    <property type="entry name" value="TPR-like_helical_dom_sf"/>
</dbReference>
<dbReference type="EMBL" id="APPC01000001">
    <property type="protein sequence ID" value="ENU94271.1"/>
    <property type="molecule type" value="Genomic_DNA"/>
</dbReference>
<sequence>MKNIFLKRNYRSNYRGKVSVEDALKHQAFIDDMKKDAVFYHLDDLEGATVPYSMLHRIIQKLKTRNDGFTLSEKSYLNRQGLLALKRFTESEISFNQYKKEAVLEKLKRIEAGQEEKLRLERIKELELIEEKKKQEKLSRERKLKDQVEREKQRIRESDPKFIARQKEKALFKKYELEPFHIPYELRSRLLRILSLLEREQRLSDNDRIWLTSEGYEFFTGKLKNKFHRFEAEFYLQEYKVKKSNWSAINASSHLRKCQASKEAETFLENTKISVSEDKKVLSAYFTTLGGVKRDLKKSHLAIEHGIRAHEIKPKDYRPCTLLGAIYMETHNYTLGHQWYEKARERGAPENTINAELKSILFKLDQRKRSEMIENLLKKDRAVYGWLRVLK</sequence>
<evidence type="ECO:0000313" key="3">
    <source>
        <dbReference type="Proteomes" id="UP000013049"/>
    </source>
</evidence>
<name>N8V322_9GAMM</name>
<dbReference type="AlphaFoldDB" id="N8V322"/>
<accession>N8V322</accession>
<evidence type="ECO:0000256" key="1">
    <source>
        <dbReference type="SAM" id="Coils"/>
    </source>
</evidence>
<dbReference type="HOGENOM" id="CLU_705205_0_0_6"/>
<evidence type="ECO:0000313" key="2">
    <source>
        <dbReference type="EMBL" id="ENU94271.1"/>
    </source>
</evidence>
<organism evidence="2 3">
    <name type="scientific">Acinetobacter vivianii</name>
    <dbReference type="NCBI Taxonomy" id="1776742"/>
    <lineage>
        <taxon>Bacteria</taxon>
        <taxon>Pseudomonadati</taxon>
        <taxon>Pseudomonadota</taxon>
        <taxon>Gammaproteobacteria</taxon>
        <taxon>Moraxellales</taxon>
        <taxon>Moraxellaceae</taxon>
        <taxon>Acinetobacter</taxon>
    </lineage>
</organism>
<dbReference type="RefSeq" id="WP_004770431.1">
    <property type="nucleotide sequence ID" value="NZ_KB849356.1"/>
</dbReference>
<keyword evidence="1" id="KW-0175">Coiled coil</keyword>
<reference evidence="2 3" key="1">
    <citation type="submission" date="2013-02" db="EMBL/GenBank/DDBJ databases">
        <title>The Genome Sequence of Acinetobacter sp. NIPH 758.</title>
        <authorList>
            <consortium name="The Broad Institute Genome Sequencing Platform"/>
            <consortium name="The Broad Institute Genome Sequencing Center for Infectious Disease"/>
            <person name="Cerqueira G."/>
            <person name="Feldgarden M."/>
            <person name="Courvalin P."/>
            <person name="Perichon B."/>
            <person name="Grillot-Courvalin C."/>
            <person name="Clermont D."/>
            <person name="Rocha E."/>
            <person name="Yoon E.-J."/>
            <person name="Nemec A."/>
            <person name="Walker B."/>
            <person name="Young S.K."/>
            <person name="Zeng Q."/>
            <person name="Gargeya S."/>
            <person name="Fitzgerald M."/>
            <person name="Haas B."/>
            <person name="Abouelleil A."/>
            <person name="Alvarado L."/>
            <person name="Arachchi H.M."/>
            <person name="Berlin A.M."/>
            <person name="Chapman S.B."/>
            <person name="Dewar J."/>
            <person name="Goldberg J."/>
            <person name="Griggs A."/>
            <person name="Gujja S."/>
            <person name="Hansen M."/>
            <person name="Howarth C."/>
            <person name="Imamovic A."/>
            <person name="Larimer J."/>
            <person name="McCowan C."/>
            <person name="Murphy C."/>
            <person name="Neiman D."/>
            <person name="Pearson M."/>
            <person name="Priest M."/>
            <person name="Roberts A."/>
            <person name="Saif S."/>
            <person name="Shea T."/>
            <person name="Sisk P."/>
            <person name="Sykes S."/>
            <person name="Wortman J."/>
            <person name="Nusbaum C."/>
            <person name="Birren B."/>
        </authorList>
    </citation>
    <scope>NUCLEOTIDE SEQUENCE [LARGE SCALE GENOMIC DNA]</scope>
    <source>
        <strain evidence="2 3">NIPH 758</strain>
    </source>
</reference>
<feature type="coiled-coil region" evidence="1">
    <location>
        <begin position="131"/>
        <end position="158"/>
    </location>
</feature>